<dbReference type="PANTHER" id="PTHR35708">
    <property type="entry name" value="GB|AAD25831.1"/>
    <property type="match status" value="1"/>
</dbReference>
<evidence type="ECO:0000256" key="1">
    <source>
        <dbReference type="SAM" id="Phobius"/>
    </source>
</evidence>
<accession>A0AAP0DR41</accession>
<dbReference type="EMBL" id="JBCNJP010000007">
    <property type="protein sequence ID" value="KAK9077407.1"/>
    <property type="molecule type" value="Genomic_DNA"/>
</dbReference>
<reference evidence="2 3" key="1">
    <citation type="submission" date="2024-04" db="EMBL/GenBank/DDBJ databases">
        <title>The reference genome of an endangered Asteraceae, Deinandra increscens subsp. villosa, native to the Central Coast of California.</title>
        <authorList>
            <person name="Guilliams M."/>
            <person name="Hasenstab-Lehman K."/>
            <person name="Meyer R."/>
            <person name="Mcevoy S."/>
        </authorList>
    </citation>
    <scope>NUCLEOTIDE SEQUENCE [LARGE SCALE GENOMIC DNA]</scope>
    <source>
        <tissue evidence="2">Leaf</tissue>
    </source>
</reference>
<organism evidence="2 3">
    <name type="scientific">Deinandra increscens subsp. villosa</name>
    <dbReference type="NCBI Taxonomy" id="3103831"/>
    <lineage>
        <taxon>Eukaryota</taxon>
        <taxon>Viridiplantae</taxon>
        <taxon>Streptophyta</taxon>
        <taxon>Embryophyta</taxon>
        <taxon>Tracheophyta</taxon>
        <taxon>Spermatophyta</taxon>
        <taxon>Magnoliopsida</taxon>
        <taxon>eudicotyledons</taxon>
        <taxon>Gunneridae</taxon>
        <taxon>Pentapetalae</taxon>
        <taxon>asterids</taxon>
        <taxon>campanulids</taxon>
        <taxon>Asterales</taxon>
        <taxon>Asteraceae</taxon>
        <taxon>Asteroideae</taxon>
        <taxon>Heliantheae alliance</taxon>
        <taxon>Madieae</taxon>
        <taxon>Madiinae</taxon>
        <taxon>Deinandra</taxon>
    </lineage>
</organism>
<evidence type="ECO:0000313" key="3">
    <source>
        <dbReference type="Proteomes" id="UP001408789"/>
    </source>
</evidence>
<dbReference type="PANTHER" id="PTHR35708:SF3">
    <property type="entry name" value="GB|AAD25831.1"/>
    <property type="match status" value="1"/>
</dbReference>
<proteinExistence type="predicted"/>
<evidence type="ECO:0000313" key="2">
    <source>
        <dbReference type="EMBL" id="KAK9077407.1"/>
    </source>
</evidence>
<keyword evidence="1" id="KW-0812">Transmembrane</keyword>
<dbReference type="AlphaFoldDB" id="A0AAP0DR41"/>
<keyword evidence="1" id="KW-0472">Membrane</keyword>
<name>A0AAP0DR41_9ASTR</name>
<sequence length="218" mass="24799">MWVKGFLKNRVEEDQMGIYSSVFSLRNPWIVSCLISILTFICGSFTLFIITSLILGSSAFLFSTHLKYNVQVIKQEKQSNCQEDQNDDSNQEKNVENRECLNSNLDSPDSSSESEIVDPFSCEDSEFDGWICSGEDGRKSDCSDGSISDEESLIEIELFGGQYVGYTGYKDEEEHKLCRRQKSPDSVLWWPEMNDEENMIEIDLSVGSIKCSRIEIKA</sequence>
<keyword evidence="3" id="KW-1185">Reference proteome</keyword>
<comment type="caution">
    <text evidence="2">The sequence shown here is derived from an EMBL/GenBank/DDBJ whole genome shotgun (WGS) entry which is preliminary data.</text>
</comment>
<gene>
    <name evidence="2" type="ORF">SSX86_005744</name>
</gene>
<dbReference type="Proteomes" id="UP001408789">
    <property type="component" value="Unassembled WGS sequence"/>
</dbReference>
<evidence type="ECO:0008006" key="4">
    <source>
        <dbReference type="Google" id="ProtNLM"/>
    </source>
</evidence>
<protein>
    <recommendedName>
        <fullName evidence="4">Transmembrane protein</fullName>
    </recommendedName>
</protein>
<feature type="transmembrane region" description="Helical" evidence="1">
    <location>
        <begin position="29"/>
        <end position="62"/>
    </location>
</feature>
<keyword evidence="1" id="KW-1133">Transmembrane helix</keyword>